<sequence>SNLSREIIESFRDRDIAKWLKDIAKSLSED</sequence>
<organism evidence="1">
    <name type="scientific">marine sediment metagenome</name>
    <dbReference type="NCBI Taxonomy" id="412755"/>
    <lineage>
        <taxon>unclassified sequences</taxon>
        <taxon>metagenomes</taxon>
        <taxon>ecological metagenomes</taxon>
    </lineage>
</organism>
<reference evidence="1" key="1">
    <citation type="journal article" date="2014" name="Front. Microbiol.">
        <title>High frequency of phylogenetically diverse reductive dehalogenase-homologous genes in deep subseafloor sedimentary metagenomes.</title>
        <authorList>
            <person name="Kawai M."/>
            <person name="Futagami T."/>
            <person name="Toyoda A."/>
            <person name="Takaki Y."/>
            <person name="Nishi S."/>
            <person name="Hori S."/>
            <person name="Arai W."/>
            <person name="Tsubouchi T."/>
            <person name="Morono Y."/>
            <person name="Uchiyama I."/>
            <person name="Ito T."/>
            <person name="Fujiyama A."/>
            <person name="Inagaki F."/>
            <person name="Takami H."/>
        </authorList>
    </citation>
    <scope>NUCLEOTIDE SEQUENCE</scope>
    <source>
        <strain evidence="1">Expedition CK06-06</strain>
    </source>
</reference>
<gene>
    <name evidence="1" type="ORF">S03H2_28282</name>
</gene>
<comment type="caution">
    <text evidence="1">The sequence shown here is derived from an EMBL/GenBank/DDBJ whole genome shotgun (WGS) entry which is preliminary data.</text>
</comment>
<accession>X1HP25</accession>
<feature type="non-terminal residue" evidence="1">
    <location>
        <position position="1"/>
    </location>
</feature>
<dbReference type="AlphaFoldDB" id="X1HP25"/>
<evidence type="ECO:0000313" key="1">
    <source>
        <dbReference type="EMBL" id="GAH55574.1"/>
    </source>
</evidence>
<protein>
    <submittedName>
        <fullName evidence="1">Uncharacterized protein</fullName>
    </submittedName>
</protein>
<proteinExistence type="predicted"/>
<name>X1HP25_9ZZZZ</name>
<dbReference type="EMBL" id="BARU01017038">
    <property type="protein sequence ID" value="GAH55574.1"/>
    <property type="molecule type" value="Genomic_DNA"/>
</dbReference>